<dbReference type="GO" id="GO:0016301">
    <property type="term" value="F:kinase activity"/>
    <property type="evidence" value="ECO:0007669"/>
    <property type="project" value="UniProtKB-KW"/>
</dbReference>
<comment type="catalytic activity">
    <reaction evidence="1">
        <text>ATP + protein L-histidine = ADP + protein N-phospho-L-histidine.</text>
        <dbReference type="EC" id="2.7.13.3"/>
    </reaction>
</comment>
<evidence type="ECO:0000256" key="5">
    <source>
        <dbReference type="ARBA" id="ARBA00023012"/>
    </source>
</evidence>
<keyword evidence="4 7" id="KW-0418">Kinase</keyword>
<evidence type="ECO:0000313" key="8">
    <source>
        <dbReference type="Proteomes" id="UP001054846"/>
    </source>
</evidence>
<dbReference type="InterPro" id="IPR004358">
    <property type="entry name" value="Sig_transdc_His_kin-like_C"/>
</dbReference>
<dbReference type="SMART" id="SM00387">
    <property type="entry name" value="HATPase_c"/>
    <property type="match status" value="1"/>
</dbReference>
<dbReference type="PRINTS" id="PR00344">
    <property type="entry name" value="BCTRLSENSOR"/>
</dbReference>
<dbReference type="CDD" id="cd00082">
    <property type="entry name" value="HisKA"/>
    <property type="match status" value="1"/>
</dbReference>
<dbReference type="SMART" id="SM00388">
    <property type="entry name" value="HisKA"/>
    <property type="match status" value="1"/>
</dbReference>
<dbReference type="InterPro" id="IPR003594">
    <property type="entry name" value="HATPase_dom"/>
</dbReference>
<dbReference type="PANTHER" id="PTHR45530:SF3">
    <property type="entry name" value="TWO-COMPONENT SYSTEM NARL FAMILY SENSOR HISTIDINE KINASE BARA"/>
    <property type="match status" value="1"/>
</dbReference>
<evidence type="ECO:0000256" key="2">
    <source>
        <dbReference type="ARBA" id="ARBA00012438"/>
    </source>
</evidence>
<dbReference type="Gene3D" id="3.30.565.10">
    <property type="entry name" value="Histidine kinase-like ATPase, C-terminal domain"/>
    <property type="match status" value="1"/>
</dbReference>
<dbReference type="RefSeq" id="WP_418887033.1">
    <property type="nucleotide sequence ID" value="NZ_CP063845.1"/>
</dbReference>
<dbReference type="SUPFAM" id="SSF55874">
    <property type="entry name" value="ATPase domain of HSP90 chaperone/DNA topoisomerase II/histidine kinase"/>
    <property type="match status" value="1"/>
</dbReference>
<evidence type="ECO:0000256" key="4">
    <source>
        <dbReference type="ARBA" id="ARBA00022777"/>
    </source>
</evidence>
<evidence type="ECO:0000256" key="3">
    <source>
        <dbReference type="ARBA" id="ARBA00022553"/>
    </source>
</evidence>
<sequence>MDFSKLLADRSDAIIEQWIAAVRSDRRISSDDGLPYSAVRNSLPDVLRAMVTVLSQTEKSDTRLLVSKSLVHGSLRASQGFNPAEIAQEYRLLRRVIFTVLDGEMTRGSIAGVVRAVHLINEVVDEAIASCFQSYVDERLRELAQLQSQLLLTNQELGRLVRAHQDNLSVLAHELKTPLNSIIGYANLFLRTGRTRTGIGDTLPDFEHIERVVRNGTRLLHLINDALEFSRSEAGQTRLHLEAVALRPTLEAVVEMIRPLAEAQGLEVSLDCGSAPQTVASDSMRLQQILTNLLSNAVRYTPSGSVRVECKAVGDGHWSVAVSDTGLGIAPEDQPHIFEPYSRFSCNERSRTEGTGLGLAIVAQLVNLLQGQIALVSEPGVGSTFTVTFPVQVQSLAAQNTPV</sequence>
<gene>
    <name evidence="7" type="ORF">ISF26_17225</name>
</gene>
<keyword evidence="4 7" id="KW-0808">Transferase</keyword>
<proteinExistence type="predicted"/>
<keyword evidence="3" id="KW-0597">Phosphoprotein</keyword>
<dbReference type="InterPro" id="IPR036890">
    <property type="entry name" value="HATPase_C_sf"/>
</dbReference>
<dbReference type="PROSITE" id="PS50109">
    <property type="entry name" value="HIS_KIN"/>
    <property type="match status" value="1"/>
</dbReference>
<name>A0ABY3PU35_9CYAN</name>
<dbReference type="Pfam" id="PF14361">
    <property type="entry name" value="RsbRD_N"/>
    <property type="match status" value="1"/>
</dbReference>
<organism evidence="7 8">
    <name type="scientific">Gloeobacter morelensis MG652769</name>
    <dbReference type="NCBI Taxonomy" id="2781736"/>
    <lineage>
        <taxon>Bacteria</taxon>
        <taxon>Bacillati</taxon>
        <taxon>Cyanobacteriota</taxon>
        <taxon>Cyanophyceae</taxon>
        <taxon>Gloeobacterales</taxon>
        <taxon>Gloeobacteraceae</taxon>
        <taxon>Gloeobacter</taxon>
        <taxon>Gloeobacter morelensis</taxon>
    </lineage>
</organism>
<dbReference type="Gene3D" id="1.10.287.130">
    <property type="match status" value="1"/>
</dbReference>
<keyword evidence="5" id="KW-0902">Two-component regulatory system</keyword>
<feature type="domain" description="Histidine kinase" evidence="6">
    <location>
        <begin position="170"/>
        <end position="393"/>
    </location>
</feature>
<dbReference type="PANTHER" id="PTHR45530">
    <property type="entry name" value="SENSORY TRANSDUCTION HISTIDINE KINASE"/>
    <property type="match status" value="1"/>
</dbReference>
<accession>A0ABY3PU35</accession>
<reference evidence="7 8" key="1">
    <citation type="journal article" date="2021" name="Genome Biol. Evol.">
        <title>Complete Genome Sequencing of a Novel Gloeobacter Species from a Waterfall Cave in Mexico.</title>
        <authorList>
            <person name="Saw J.H."/>
            <person name="Cardona T."/>
            <person name="Montejano G."/>
        </authorList>
    </citation>
    <scope>NUCLEOTIDE SEQUENCE [LARGE SCALE GENOMIC DNA]</scope>
    <source>
        <strain evidence="7">MG652769</strain>
    </source>
</reference>
<dbReference type="EMBL" id="CP063845">
    <property type="protein sequence ID" value="UFP97034.1"/>
    <property type="molecule type" value="Genomic_DNA"/>
</dbReference>
<dbReference type="InterPro" id="IPR005467">
    <property type="entry name" value="His_kinase_dom"/>
</dbReference>
<dbReference type="Proteomes" id="UP001054846">
    <property type="component" value="Chromosome"/>
</dbReference>
<evidence type="ECO:0000259" key="6">
    <source>
        <dbReference type="PROSITE" id="PS50109"/>
    </source>
</evidence>
<dbReference type="InterPro" id="IPR036097">
    <property type="entry name" value="HisK_dim/P_sf"/>
</dbReference>
<protein>
    <recommendedName>
        <fullName evidence="2">histidine kinase</fullName>
        <ecNumber evidence="2">2.7.13.3</ecNumber>
    </recommendedName>
</protein>
<evidence type="ECO:0000256" key="1">
    <source>
        <dbReference type="ARBA" id="ARBA00000085"/>
    </source>
</evidence>
<dbReference type="EC" id="2.7.13.3" evidence="2"/>
<keyword evidence="8" id="KW-1185">Reference proteome</keyword>
<dbReference type="InterPro" id="IPR025751">
    <property type="entry name" value="RsbRD_N_dom"/>
</dbReference>
<dbReference type="SUPFAM" id="SSF47384">
    <property type="entry name" value="Homodimeric domain of signal transducing histidine kinase"/>
    <property type="match status" value="1"/>
</dbReference>
<dbReference type="Pfam" id="PF02518">
    <property type="entry name" value="HATPase_c"/>
    <property type="match status" value="1"/>
</dbReference>
<evidence type="ECO:0000313" key="7">
    <source>
        <dbReference type="EMBL" id="UFP97034.1"/>
    </source>
</evidence>
<dbReference type="Pfam" id="PF00512">
    <property type="entry name" value="HisKA"/>
    <property type="match status" value="1"/>
</dbReference>
<dbReference type="InterPro" id="IPR003661">
    <property type="entry name" value="HisK_dim/P_dom"/>
</dbReference>
<dbReference type="CDD" id="cd16922">
    <property type="entry name" value="HATPase_EvgS-ArcB-TorS-like"/>
    <property type="match status" value="1"/>
</dbReference>